<evidence type="ECO:0000313" key="4">
    <source>
        <dbReference type="Proteomes" id="UP001596022"/>
    </source>
</evidence>
<feature type="compositionally biased region" description="Low complexity" evidence="1">
    <location>
        <begin position="44"/>
        <end position="55"/>
    </location>
</feature>
<evidence type="ECO:0000256" key="2">
    <source>
        <dbReference type="SAM" id="SignalP"/>
    </source>
</evidence>
<dbReference type="RefSeq" id="WP_376846562.1">
    <property type="nucleotide sequence ID" value="NZ_JBHSFW010000009.1"/>
</dbReference>
<reference evidence="4" key="1">
    <citation type="journal article" date="2019" name="Int. J. Syst. Evol. Microbiol.">
        <title>The Global Catalogue of Microorganisms (GCM) 10K type strain sequencing project: providing services to taxonomists for standard genome sequencing and annotation.</title>
        <authorList>
            <consortium name="The Broad Institute Genomics Platform"/>
            <consortium name="The Broad Institute Genome Sequencing Center for Infectious Disease"/>
            <person name="Wu L."/>
            <person name="Ma J."/>
        </authorList>
    </citation>
    <scope>NUCLEOTIDE SEQUENCE [LARGE SCALE GENOMIC DNA]</scope>
    <source>
        <strain evidence="4">CGMCC 1.16306</strain>
    </source>
</reference>
<keyword evidence="4" id="KW-1185">Reference proteome</keyword>
<keyword evidence="2" id="KW-0732">Signal</keyword>
<evidence type="ECO:0000313" key="3">
    <source>
        <dbReference type="EMBL" id="MFC4619464.1"/>
    </source>
</evidence>
<evidence type="ECO:0008006" key="5">
    <source>
        <dbReference type="Google" id="ProtNLM"/>
    </source>
</evidence>
<feature type="compositionally biased region" description="Low complexity" evidence="1">
    <location>
        <begin position="70"/>
        <end position="80"/>
    </location>
</feature>
<feature type="compositionally biased region" description="Polar residues" evidence="1">
    <location>
        <begin position="26"/>
        <end position="39"/>
    </location>
</feature>
<organism evidence="3 4">
    <name type="scientific">Camelliibacillus cellulosilyticus</name>
    <dbReference type="NCBI Taxonomy" id="2174486"/>
    <lineage>
        <taxon>Bacteria</taxon>
        <taxon>Bacillati</taxon>
        <taxon>Bacillota</taxon>
        <taxon>Bacilli</taxon>
        <taxon>Bacillales</taxon>
        <taxon>Sporolactobacillaceae</taxon>
        <taxon>Camelliibacillus</taxon>
    </lineage>
</organism>
<feature type="chain" id="PRO_5045102330" description="Lipoprotein" evidence="2">
    <location>
        <begin position="24"/>
        <end position="298"/>
    </location>
</feature>
<sequence>MKKFALTVLGLLLAISMAGCSHKDSPSTQKGGDKTTQNAESRDQSQTSGQTSDQSADNEGGKSDSSTEAKNQNTSKSSNPPSKPEAVIQALMQAVHVKFNKMAPAHVPMSSHMFLTGTTKASPYHYDVHFIQTSKPTPINSPALNHVDPANDLGIVSGTYYANADQAAKQISIESFGANKPNVDLGHGIKGLSDAGAGHSYLTWNEGRWQIQINSPLDSQYAYKGVDGAAQKALGKKIVNFLENNRLPVPHQYGKITIDTWKNDHSTTIKWQEEKTIYQIKNKDPIDALNMAVLMKKY</sequence>
<feature type="region of interest" description="Disordered" evidence="1">
    <location>
        <begin position="20"/>
        <end position="84"/>
    </location>
</feature>
<dbReference type="EMBL" id="JBHSFW010000009">
    <property type="protein sequence ID" value="MFC4619464.1"/>
    <property type="molecule type" value="Genomic_DNA"/>
</dbReference>
<accession>A0ABV9GPF2</accession>
<feature type="signal peptide" evidence="2">
    <location>
        <begin position="1"/>
        <end position="23"/>
    </location>
</feature>
<dbReference type="Proteomes" id="UP001596022">
    <property type="component" value="Unassembled WGS sequence"/>
</dbReference>
<protein>
    <recommendedName>
        <fullName evidence="5">Lipoprotein</fullName>
    </recommendedName>
</protein>
<name>A0ABV9GPF2_9BACL</name>
<gene>
    <name evidence="3" type="ORF">ACFO4N_12150</name>
</gene>
<comment type="caution">
    <text evidence="3">The sequence shown here is derived from an EMBL/GenBank/DDBJ whole genome shotgun (WGS) entry which is preliminary data.</text>
</comment>
<evidence type="ECO:0000256" key="1">
    <source>
        <dbReference type="SAM" id="MobiDB-lite"/>
    </source>
</evidence>
<proteinExistence type="predicted"/>
<dbReference type="PROSITE" id="PS51257">
    <property type="entry name" value="PROKAR_LIPOPROTEIN"/>
    <property type="match status" value="1"/>
</dbReference>